<organism evidence="1 2">
    <name type="scientific">Nonomuraea rhodomycinica</name>
    <dbReference type="NCBI Taxonomy" id="1712872"/>
    <lineage>
        <taxon>Bacteria</taxon>
        <taxon>Bacillati</taxon>
        <taxon>Actinomycetota</taxon>
        <taxon>Actinomycetes</taxon>
        <taxon>Streptosporangiales</taxon>
        <taxon>Streptosporangiaceae</taxon>
        <taxon>Nonomuraea</taxon>
    </lineage>
</organism>
<accession>A0A7Y6II96</accession>
<dbReference type="InterPro" id="IPR023393">
    <property type="entry name" value="START-like_dom_sf"/>
</dbReference>
<name>A0A7Y6II96_9ACTN</name>
<dbReference type="CDD" id="cd07814">
    <property type="entry name" value="SRPBCC_CalC_Aha1-like"/>
    <property type="match status" value="1"/>
</dbReference>
<sequence length="249" mass="26881">MGHRFELPQEATVGVTPEEVWEAIATGPGVDSWFMGRTEVTEKAVRTDFGGLLPESAVTVSDPPHRFAHAGAAGEDGRFVAYEFLIEGRDRGSTVVRMVTSGFLPGDDWENEYEAMRSGLAMFFATLVEYLGHFRGRPATPVTAFGPPVRHWPDAWRAVYAELGLPASGDSGDVVGRRVAFRPDGLPPVEGVVYFANAQTLGVRASGALYRFIQGLPGVMVLSHVLFTGGDTAAQEAGWQAWLGRVLAD</sequence>
<proteinExistence type="predicted"/>
<dbReference type="AlphaFoldDB" id="A0A7Y6II96"/>
<protein>
    <submittedName>
        <fullName evidence="1">SRPBCC domain-containing protein</fullName>
    </submittedName>
</protein>
<dbReference type="SUPFAM" id="SSF55961">
    <property type="entry name" value="Bet v1-like"/>
    <property type="match status" value="1"/>
</dbReference>
<gene>
    <name evidence="1" type="ORF">HT134_01300</name>
</gene>
<evidence type="ECO:0000313" key="2">
    <source>
        <dbReference type="Proteomes" id="UP000546126"/>
    </source>
</evidence>
<evidence type="ECO:0000313" key="1">
    <source>
        <dbReference type="EMBL" id="NUW38767.1"/>
    </source>
</evidence>
<reference evidence="1 2" key="1">
    <citation type="submission" date="2020-06" db="EMBL/GenBank/DDBJ databases">
        <authorList>
            <person name="Chanama M."/>
        </authorList>
    </citation>
    <scope>NUCLEOTIDE SEQUENCE [LARGE SCALE GENOMIC DNA]</scope>
    <source>
        <strain evidence="1 2">TBRC6557</strain>
    </source>
</reference>
<dbReference type="Gene3D" id="3.30.530.20">
    <property type="match status" value="1"/>
</dbReference>
<comment type="caution">
    <text evidence="1">The sequence shown here is derived from an EMBL/GenBank/DDBJ whole genome shotgun (WGS) entry which is preliminary data.</text>
</comment>
<dbReference type="Proteomes" id="UP000546126">
    <property type="component" value="Unassembled WGS sequence"/>
</dbReference>
<keyword evidence="2" id="KW-1185">Reference proteome</keyword>
<dbReference type="RefSeq" id="WP_175598403.1">
    <property type="nucleotide sequence ID" value="NZ_JABWGO010000001.1"/>
</dbReference>
<dbReference type="EMBL" id="JABWGO010000001">
    <property type="protein sequence ID" value="NUW38767.1"/>
    <property type="molecule type" value="Genomic_DNA"/>
</dbReference>